<dbReference type="GO" id="GO:0005886">
    <property type="term" value="C:plasma membrane"/>
    <property type="evidence" value="ECO:0007669"/>
    <property type="project" value="UniProtKB-SubCell"/>
</dbReference>
<evidence type="ECO:0000256" key="1">
    <source>
        <dbReference type="ARBA" id="ARBA00004429"/>
    </source>
</evidence>
<dbReference type="PROSITE" id="PS50928">
    <property type="entry name" value="ABC_TM1"/>
    <property type="match status" value="1"/>
</dbReference>
<dbReference type="GO" id="GO:0055085">
    <property type="term" value="P:transmembrane transport"/>
    <property type="evidence" value="ECO:0007669"/>
    <property type="project" value="InterPro"/>
</dbReference>
<proteinExistence type="predicted"/>
<accession>A0A0F9FQE9</accession>
<feature type="transmembrane region" description="Helical" evidence="8">
    <location>
        <begin position="94"/>
        <end position="118"/>
    </location>
</feature>
<keyword evidence="5 8" id="KW-0812">Transmembrane</keyword>
<keyword evidence="2" id="KW-0813">Transport</keyword>
<evidence type="ECO:0000256" key="3">
    <source>
        <dbReference type="ARBA" id="ARBA00022475"/>
    </source>
</evidence>
<feature type="transmembrane region" description="Helical" evidence="8">
    <location>
        <begin position="207"/>
        <end position="228"/>
    </location>
</feature>
<dbReference type="SUPFAM" id="SSF161098">
    <property type="entry name" value="MetI-like"/>
    <property type="match status" value="1"/>
</dbReference>
<feature type="transmembrane region" description="Helical" evidence="8">
    <location>
        <begin position="255"/>
        <end position="275"/>
    </location>
</feature>
<evidence type="ECO:0000313" key="10">
    <source>
        <dbReference type="EMBL" id="KKL80646.1"/>
    </source>
</evidence>
<organism evidence="10">
    <name type="scientific">marine sediment metagenome</name>
    <dbReference type="NCBI Taxonomy" id="412755"/>
    <lineage>
        <taxon>unclassified sequences</taxon>
        <taxon>metagenomes</taxon>
        <taxon>ecological metagenomes</taxon>
    </lineage>
</organism>
<dbReference type="PANTHER" id="PTHR43357">
    <property type="entry name" value="INNER MEMBRANE ABC TRANSPORTER PERMEASE PROTEIN YDCV"/>
    <property type="match status" value="1"/>
</dbReference>
<dbReference type="InterPro" id="IPR000515">
    <property type="entry name" value="MetI-like"/>
</dbReference>
<keyword evidence="7 8" id="KW-0472">Membrane</keyword>
<feature type="transmembrane region" description="Helical" evidence="8">
    <location>
        <begin position="12"/>
        <end position="40"/>
    </location>
</feature>
<reference evidence="10" key="1">
    <citation type="journal article" date="2015" name="Nature">
        <title>Complex archaea that bridge the gap between prokaryotes and eukaryotes.</title>
        <authorList>
            <person name="Spang A."/>
            <person name="Saw J.H."/>
            <person name="Jorgensen S.L."/>
            <person name="Zaremba-Niedzwiedzka K."/>
            <person name="Martijn J."/>
            <person name="Lind A.E."/>
            <person name="van Eijk R."/>
            <person name="Schleper C."/>
            <person name="Guy L."/>
            <person name="Ettema T.J."/>
        </authorList>
    </citation>
    <scope>NUCLEOTIDE SEQUENCE</scope>
</reference>
<dbReference type="PANTHER" id="PTHR43357:SF4">
    <property type="entry name" value="INNER MEMBRANE ABC TRANSPORTER PERMEASE PROTEIN YDCV"/>
    <property type="match status" value="1"/>
</dbReference>
<dbReference type="Gene3D" id="1.10.3720.10">
    <property type="entry name" value="MetI-like"/>
    <property type="match status" value="1"/>
</dbReference>
<comment type="subcellular location">
    <subcellularLocation>
        <location evidence="1">Cell inner membrane</location>
        <topology evidence="1">Multi-pass membrane protein</topology>
    </subcellularLocation>
</comment>
<name>A0A0F9FQE9_9ZZZZ</name>
<keyword evidence="4" id="KW-0997">Cell inner membrane</keyword>
<comment type="caution">
    <text evidence="10">The sequence shown here is derived from an EMBL/GenBank/DDBJ whole genome shotgun (WGS) entry which is preliminary data.</text>
</comment>
<feature type="transmembrane region" description="Helical" evidence="8">
    <location>
        <begin position="60"/>
        <end position="82"/>
    </location>
</feature>
<dbReference type="EMBL" id="LAZR01022789">
    <property type="protein sequence ID" value="KKL80646.1"/>
    <property type="molecule type" value="Genomic_DNA"/>
</dbReference>
<evidence type="ECO:0000256" key="4">
    <source>
        <dbReference type="ARBA" id="ARBA00022519"/>
    </source>
</evidence>
<evidence type="ECO:0000259" key="9">
    <source>
        <dbReference type="PROSITE" id="PS50928"/>
    </source>
</evidence>
<feature type="transmembrane region" description="Helical" evidence="8">
    <location>
        <begin position="147"/>
        <end position="169"/>
    </location>
</feature>
<feature type="domain" description="ABC transmembrane type-1" evidence="9">
    <location>
        <begin position="57"/>
        <end position="273"/>
    </location>
</feature>
<keyword evidence="6 8" id="KW-1133">Transmembrane helix</keyword>
<protein>
    <recommendedName>
        <fullName evidence="9">ABC transmembrane type-1 domain-containing protein</fullName>
    </recommendedName>
</protein>
<evidence type="ECO:0000256" key="5">
    <source>
        <dbReference type="ARBA" id="ARBA00022692"/>
    </source>
</evidence>
<evidence type="ECO:0000256" key="6">
    <source>
        <dbReference type="ARBA" id="ARBA00022989"/>
    </source>
</evidence>
<dbReference type="AlphaFoldDB" id="A0A0F9FQE9"/>
<evidence type="ECO:0000256" key="8">
    <source>
        <dbReference type="SAM" id="Phobius"/>
    </source>
</evidence>
<evidence type="ECO:0000256" key="7">
    <source>
        <dbReference type="ARBA" id="ARBA00023136"/>
    </source>
</evidence>
<dbReference type="Pfam" id="PF00528">
    <property type="entry name" value="BPD_transp_1"/>
    <property type="match status" value="1"/>
</dbReference>
<keyword evidence="3" id="KW-1003">Cell membrane</keyword>
<dbReference type="InterPro" id="IPR035906">
    <property type="entry name" value="MetI-like_sf"/>
</dbReference>
<gene>
    <name evidence="10" type="ORF">LCGC14_2002680</name>
</gene>
<evidence type="ECO:0000256" key="2">
    <source>
        <dbReference type="ARBA" id="ARBA00022448"/>
    </source>
</evidence>
<sequence length="284" mass="32054">MKNRTNNFIISLFIAIGVIPFAAAFVYALLYSFGIIGIANDGFTTAFWSAVWSSGTFFQSFLYSFSIALVSITLSVGGALWATLKFRKQLEQKFLSFILYLPLAVPGIVTGFFTFQLFSKSGFFSRIGYQMGWISQPSQFPDLVNDVFAFGIVLSFVTMIMPFFLLLFLNVYKNERVEELSVLAQALGANAKQVTQRIFLPILIKKTWVIIVLYFIFLLGAYEVPLILGQESPQMLSVLIIQEIKQYDLDRISEGYVIAVMYTLIVSVAAILLFLPRRKPAYET</sequence>